<dbReference type="Proteomes" id="UP000260783">
    <property type="component" value="Unassembled WGS sequence"/>
</dbReference>
<feature type="domain" description="Phage head morphogenesis" evidence="1">
    <location>
        <begin position="145"/>
        <end position="310"/>
    </location>
</feature>
<accession>A0A3E2UDL2</accession>
<dbReference type="RefSeq" id="WP_117527870.1">
    <property type="nucleotide sequence ID" value="NZ_JAQCXC010000018.1"/>
</dbReference>
<sequence>MLVRIPHPGEVWKARPRRSKKKSAVLKKLEKYLVDEQGEPIKKLCRLWDDQKQALSYKEIRQAVLRGELDEDVFMEFTQDYSAFVDKEFSAVWMKALSAGAMAQPALLQLDKFYFETEAPGAAQWIASRGASFVTRSSEVQREAIRALLAQKMTEGHTVDELARLIRPCIGLTAQQSAATVRYYETVLTSIKDNHPRMKAEAARTKALESASRYAEKAHKYRAATIAQTELAFSFNQGADLGIRQAQHDGLLGPMVKMWCTSGDDAVCDVCAALDGTIVGMDETFEYTGRLLFTGQKMLPPAHPRCGCTVEYVEQPADYWQKGHR</sequence>
<name>A0A3E2UDL2_9FIRM</name>
<reference evidence="2 3" key="1">
    <citation type="submission" date="2018-08" db="EMBL/GenBank/DDBJ databases">
        <title>A genome reference for cultivated species of the human gut microbiota.</title>
        <authorList>
            <person name="Zou Y."/>
            <person name="Xue W."/>
            <person name="Luo G."/>
        </authorList>
    </citation>
    <scope>NUCLEOTIDE SEQUENCE [LARGE SCALE GENOMIC DNA]</scope>
    <source>
        <strain evidence="2 3">AF29-11BH</strain>
    </source>
</reference>
<dbReference type="EMBL" id="QVEW01000018">
    <property type="protein sequence ID" value="RGB94316.1"/>
    <property type="molecule type" value="Genomic_DNA"/>
</dbReference>
<evidence type="ECO:0000313" key="2">
    <source>
        <dbReference type="EMBL" id="RGB94316.1"/>
    </source>
</evidence>
<evidence type="ECO:0000313" key="3">
    <source>
        <dbReference type="Proteomes" id="UP000260783"/>
    </source>
</evidence>
<comment type="caution">
    <text evidence="2">The sequence shown here is derived from an EMBL/GenBank/DDBJ whole genome shotgun (WGS) entry which is preliminary data.</text>
</comment>
<dbReference type="InterPro" id="IPR006528">
    <property type="entry name" value="Phage_head_morphogenesis_dom"/>
</dbReference>
<dbReference type="AlphaFoldDB" id="A0A3E2UDL2"/>
<dbReference type="Pfam" id="PF04233">
    <property type="entry name" value="Phage_Mu_F"/>
    <property type="match status" value="1"/>
</dbReference>
<protein>
    <recommendedName>
        <fullName evidence="1">Phage head morphogenesis domain-containing protein</fullName>
    </recommendedName>
</protein>
<proteinExistence type="predicted"/>
<evidence type="ECO:0000259" key="1">
    <source>
        <dbReference type="Pfam" id="PF04233"/>
    </source>
</evidence>
<gene>
    <name evidence="2" type="ORF">DWZ04_13575</name>
</gene>
<organism evidence="2 3">
    <name type="scientific">Faecalibacterium prausnitzii</name>
    <dbReference type="NCBI Taxonomy" id="853"/>
    <lineage>
        <taxon>Bacteria</taxon>
        <taxon>Bacillati</taxon>
        <taxon>Bacillota</taxon>
        <taxon>Clostridia</taxon>
        <taxon>Eubacteriales</taxon>
        <taxon>Oscillospiraceae</taxon>
        <taxon>Faecalibacterium</taxon>
    </lineage>
</organism>